<evidence type="ECO:0000259" key="6">
    <source>
        <dbReference type="Pfam" id="PF00135"/>
    </source>
</evidence>
<protein>
    <recommendedName>
        <fullName evidence="5">Carboxylic ester hydrolase</fullName>
        <ecNumber evidence="5">3.1.1.-</ecNumber>
    </recommendedName>
</protein>
<dbReference type="AlphaFoldDB" id="A0AAN9W1P9"/>
<keyword evidence="8" id="KW-1185">Reference proteome</keyword>
<comment type="caution">
    <text evidence="7">The sequence shown here is derived from an EMBL/GenBank/DDBJ whole genome shotgun (WGS) entry which is preliminary data.</text>
</comment>
<evidence type="ECO:0000313" key="7">
    <source>
        <dbReference type="EMBL" id="KAK7872996.1"/>
    </source>
</evidence>
<sequence length="538" mass="60307">MESETDVVQVSQGLLQGRKTTTKSGGPLLCFQGIPYAKPPVGPLRFKPPQPPEPWNGIYKAQEEPPVCPQHENGVFRGQEDCLYLNVYTQEINPQNLKPVMFWIHGGGFVIGSGNTDMYGPDYLVDAGVLLVTFNYRLGVLGFLSLDNEDCTGNMGLKDQVAALLWVQQNIESFGGDPNNVTIFGESAGAICVSFHMVSPMTKGLFHKAIAQSGSALNHYAYTFLSKSRSFAVGQRLGLKTKDEKELFSFLQNVDLEKLVKEAENIIARVENTSGLRIVFVPTVEKVVPGQQPYLAQHQEILLKNGQFHHVPYMTGTVTHEGMINLRAIVRKPQLLKGVNDHFENVLPRQIRDALTDSQIQELCNKVKKFYFQNSPITMDNVASYSDLNTDMHIAAGVCLAAKYVARSSSFPVYFYNFSYDGLLGCGKMSMGPKAAILSGPYHGDDLGYLFRLGLYDPDLDPDSNEVKVRSKVIALWTNFAKTGNPTPHRTPELPIEWLPFTPQNERYFFIDEQLYMGTYLRNERMAFWENIYQLAKL</sequence>
<gene>
    <name evidence="7" type="ORF">R5R35_000297</name>
</gene>
<dbReference type="PROSITE" id="PS00122">
    <property type="entry name" value="CARBOXYLESTERASE_B_1"/>
    <property type="match status" value="1"/>
</dbReference>
<dbReference type="PANTHER" id="PTHR43142">
    <property type="entry name" value="CARBOXYLIC ESTER HYDROLASE"/>
    <property type="match status" value="1"/>
</dbReference>
<evidence type="ECO:0000256" key="5">
    <source>
        <dbReference type="RuleBase" id="RU361235"/>
    </source>
</evidence>
<dbReference type="InterPro" id="IPR019826">
    <property type="entry name" value="Carboxylesterase_B_AS"/>
</dbReference>
<reference evidence="7 8" key="1">
    <citation type="submission" date="2024-03" db="EMBL/GenBank/DDBJ databases">
        <title>The genome assembly and annotation of the cricket Gryllus longicercus Weissman &amp; Gray.</title>
        <authorList>
            <person name="Szrajer S."/>
            <person name="Gray D."/>
            <person name="Ylla G."/>
        </authorList>
    </citation>
    <scope>NUCLEOTIDE SEQUENCE [LARGE SCALE GENOMIC DNA]</scope>
    <source>
        <strain evidence="7">DAG 2021-001</strain>
        <tissue evidence="7">Whole body minus gut</tissue>
    </source>
</reference>
<dbReference type="Proteomes" id="UP001378592">
    <property type="component" value="Unassembled WGS sequence"/>
</dbReference>
<dbReference type="InterPro" id="IPR002018">
    <property type="entry name" value="CarbesteraseB"/>
</dbReference>
<dbReference type="PANTHER" id="PTHR43142:SF1">
    <property type="entry name" value="CARBOXYLIC ESTER HYDROLASE"/>
    <property type="match status" value="1"/>
</dbReference>
<evidence type="ECO:0000256" key="2">
    <source>
        <dbReference type="ARBA" id="ARBA00022487"/>
    </source>
</evidence>
<keyword evidence="2" id="KW-0719">Serine esterase</keyword>
<evidence type="ECO:0000256" key="3">
    <source>
        <dbReference type="ARBA" id="ARBA00022801"/>
    </source>
</evidence>
<dbReference type="PROSITE" id="PS00941">
    <property type="entry name" value="CARBOXYLESTERASE_B_2"/>
    <property type="match status" value="1"/>
</dbReference>
<dbReference type="EMBL" id="JAZDUA010000017">
    <property type="protein sequence ID" value="KAK7872996.1"/>
    <property type="molecule type" value="Genomic_DNA"/>
</dbReference>
<keyword evidence="4" id="KW-0325">Glycoprotein</keyword>
<keyword evidence="3 5" id="KW-0378">Hydrolase</keyword>
<dbReference type="Pfam" id="PF00135">
    <property type="entry name" value="COesterase"/>
    <property type="match status" value="1"/>
</dbReference>
<dbReference type="Gene3D" id="3.40.50.1820">
    <property type="entry name" value="alpha/beta hydrolase"/>
    <property type="match status" value="1"/>
</dbReference>
<organism evidence="7 8">
    <name type="scientific">Gryllus longicercus</name>
    <dbReference type="NCBI Taxonomy" id="2509291"/>
    <lineage>
        <taxon>Eukaryota</taxon>
        <taxon>Metazoa</taxon>
        <taxon>Ecdysozoa</taxon>
        <taxon>Arthropoda</taxon>
        <taxon>Hexapoda</taxon>
        <taxon>Insecta</taxon>
        <taxon>Pterygota</taxon>
        <taxon>Neoptera</taxon>
        <taxon>Polyneoptera</taxon>
        <taxon>Orthoptera</taxon>
        <taxon>Ensifera</taxon>
        <taxon>Gryllidea</taxon>
        <taxon>Grylloidea</taxon>
        <taxon>Gryllidae</taxon>
        <taxon>Gryllinae</taxon>
        <taxon>Gryllus</taxon>
    </lineage>
</organism>
<evidence type="ECO:0000313" key="8">
    <source>
        <dbReference type="Proteomes" id="UP001378592"/>
    </source>
</evidence>
<accession>A0AAN9W1P9</accession>
<feature type="domain" description="Carboxylesterase type B" evidence="6">
    <location>
        <begin position="5"/>
        <end position="529"/>
    </location>
</feature>
<evidence type="ECO:0000256" key="1">
    <source>
        <dbReference type="ARBA" id="ARBA00005964"/>
    </source>
</evidence>
<name>A0AAN9W1P9_9ORTH</name>
<dbReference type="InterPro" id="IPR029058">
    <property type="entry name" value="AB_hydrolase_fold"/>
</dbReference>
<dbReference type="GO" id="GO:0052689">
    <property type="term" value="F:carboxylic ester hydrolase activity"/>
    <property type="evidence" value="ECO:0007669"/>
    <property type="project" value="UniProtKB-KW"/>
</dbReference>
<dbReference type="SUPFAM" id="SSF53474">
    <property type="entry name" value="alpha/beta-Hydrolases"/>
    <property type="match status" value="1"/>
</dbReference>
<evidence type="ECO:0000256" key="4">
    <source>
        <dbReference type="ARBA" id="ARBA00023180"/>
    </source>
</evidence>
<dbReference type="InterPro" id="IPR019819">
    <property type="entry name" value="Carboxylesterase_B_CS"/>
</dbReference>
<comment type="similarity">
    <text evidence="1 5">Belongs to the type-B carboxylesterase/lipase family.</text>
</comment>
<dbReference type="EC" id="3.1.1.-" evidence="5"/>
<proteinExistence type="inferred from homology"/>